<keyword evidence="11 24" id="KW-1133">Transmembrane helix</keyword>
<keyword evidence="17" id="KW-0676">Redox-active center</keyword>
<dbReference type="InterPro" id="IPR013766">
    <property type="entry name" value="Thioredoxin_domain"/>
</dbReference>
<dbReference type="InterPro" id="IPR036249">
    <property type="entry name" value="Thioredoxin-like_sf"/>
</dbReference>
<evidence type="ECO:0000256" key="18">
    <source>
        <dbReference type="ARBA" id="ARBA00023288"/>
    </source>
</evidence>
<keyword evidence="16" id="KW-0413">Isomerase</keyword>
<keyword evidence="18" id="KW-0449">Lipoprotein</keyword>
<evidence type="ECO:0000313" key="27">
    <source>
        <dbReference type="EMBL" id="ESO86866.1"/>
    </source>
</evidence>
<evidence type="ECO:0000256" key="22">
    <source>
        <dbReference type="ARBA" id="ARBA00076905"/>
    </source>
</evidence>
<dbReference type="HOGENOM" id="CLU_069292_2_0_1"/>
<evidence type="ECO:0000256" key="19">
    <source>
        <dbReference type="ARBA" id="ARBA00062962"/>
    </source>
</evidence>
<dbReference type="InterPro" id="IPR052454">
    <property type="entry name" value="TMX_domain-containing"/>
</dbReference>
<evidence type="ECO:0000256" key="23">
    <source>
        <dbReference type="SAM" id="MobiDB-lite"/>
    </source>
</evidence>
<dbReference type="GO" id="GO:0005576">
    <property type="term" value="C:extracellular region"/>
    <property type="evidence" value="ECO:0007669"/>
    <property type="project" value="UniProtKB-SubCell"/>
</dbReference>
<dbReference type="STRING" id="225164.V4A0S9"/>
<evidence type="ECO:0000256" key="9">
    <source>
        <dbReference type="ARBA" id="ARBA00022824"/>
    </source>
</evidence>
<dbReference type="InterPro" id="IPR017937">
    <property type="entry name" value="Thioredoxin_CS"/>
</dbReference>
<keyword evidence="6" id="KW-0597">Phosphoprotein</keyword>
<keyword evidence="7 24" id="KW-0812">Transmembrane</keyword>
<evidence type="ECO:0000256" key="1">
    <source>
        <dbReference type="ARBA" id="ARBA00004115"/>
    </source>
</evidence>
<evidence type="ECO:0000256" key="4">
    <source>
        <dbReference type="ARBA" id="ARBA00022448"/>
    </source>
</evidence>
<reference evidence="27 28" key="1">
    <citation type="journal article" date="2013" name="Nature">
        <title>Insights into bilaterian evolution from three spiralian genomes.</title>
        <authorList>
            <person name="Simakov O."/>
            <person name="Marletaz F."/>
            <person name="Cho S.J."/>
            <person name="Edsinger-Gonzales E."/>
            <person name="Havlak P."/>
            <person name="Hellsten U."/>
            <person name="Kuo D.H."/>
            <person name="Larsson T."/>
            <person name="Lv J."/>
            <person name="Arendt D."/>
            <person name="Savage R."/>
            <person name="Osoegawa K."/>
            <person name="de Jong P."/>
            <person name="Grimwood J."/>
            <person name="Chapman J.A."/>
            <person name="Shapiro H."/>
            <person name="Aerts A."/>
            <person name="Otillar R.P."/>
            <person name="Terry A.Y."/>
            <person name="Boore J.L."/>
            <person name="Grigoriev I.V."/>
            <person name="Lindberg D.R."/>
            <person name="Seaver E.C."/>
            <person name="Weisblat D.A."/>
            <person name="Putnam N.H."/>
            <person name="Rokhsar D.S."/>
        </authorList>
    </citation>
    <scope>NUCLEOTIDE SEQUENCE [LARGE SCALE GENOMIC DNA]</scope>
</reference>
<feature type="transmembrane region" description="Helical" evidence="24">
    <location>
        <begin position="180"/>
        <end position="206"/>
    </location>
</feature>
<dbReference type="SUPFAM" id="SSF52833">
    <property type="entry name" value="Thioredoxin-like"/>
    <property type="match status" value="1"/>
</dbReference>
<dbReference type="GO" id="GO:0015036">
    <property type="term" value="F:disulfide oxidoreductase activity"/>
    <property type="evidence" value="ECO:0007669"/>
    <property type="project" value="TreeGrafter"/>
</dbReference>
<evidence type="ECO:0000256" key="25">
    <source>
        <dbReference type="SAM" id="SignalP"/>
    </source>
</evidence>
<organism evidence="27 28">
    <name type="scientific">Lottia gigantea</name>
    <name type="common">Giant owl limpet</name>
    <dbReference type="NCBI Taxonomy" id="225164"/>
    <lineage>
        <taxon>Eukaryota</taxon>
        <taxon>Metazoa</taxon>
        <taxon>Spiralia</taxon>
        <taxon>Lophotrochozoa</taxon>
        <taxon>Mollusca</taxon>
        <taxon>Gastropoda</taxon>
        <taxon>Patellogastropoda</taxon>
        <taxon>Lottioidea</taxon>
        <taxon>Lottiidae</taxon>
        <taxon>Lottia</taxon>
    </lineage>
</organism>
<evidence type="ECO:0000256" key="6">
    <source>
        <dbReference type="ARBA" id="ARBA00022553"/>
    </source>
</evidence>
<dbReference type="GO" id="GO:0031966">
    <property type="term" value="C:mitochondrial membrane"/>
    <property type="evidence" value="ECO:0007669"/>
    <property type="project" value="UniProtKB-SubCell"/>
</dbReference>
<evidence type="ECO:0000256" key="10">
    <source>
        <dbReference type="ARBA" id="ARBA00022982"/>
    </source>
</evidence>
<evidence type="ECO:0000256" key="15">
    <source>
        <dbReference type="ARBA" id="ARBA00023157"/>
    </source>
</evidence>
<keyword evidence="5" id="KW-0964">Secreted</keyword>
<dbReference type="KEGG" id="lgi:LOTGIDRAFT_235240"/>
<keyword evidence="12" id="KW-0496">Mitochondrion</keyword>
<proteinExistence type="predicted"/>
<dbReference type="GeneID" id="20249789"/>
<dbReference type="OMA" id="VWNDFSK"/>
<dbReference type="PANTHER" id="PTHR46107:SF3">
    <property type="entry name" value="THIOREDOXIN DOMAIN-CONTAINING PROTEIN"/>
    <property type="match status" value="1"/>
</dbReference>
<dbReference type="EMBL" id="KB202990">
    <property type="protein sequence ID" value="ESO86866.1"/>
    <property type="molecule type" value="Genomic_DNA"/>
</dbReference>
<feature type="chain" id="PRO_5004715659" description="Thioredoxin-related transmembrane protein 1" evidence="25">
    <location>
        <begin position="25"/>
        <end position="260"/>
    </location>
</feature>
<dbReference type="OrthoDB" id="7869097at2759"/>
<evidence type="ECO:0000256" key="12">
    <source>
        <dbReference type="ARBA" id="ARBA00023128"/>
    </source>
</evidence>
<evidence type="ECO:0000256" key="2">
    <source>
        <dbReference type="ARBA" id="ARBA00004583"/>
    </source>
</evidence>
<sequence>MATMKSMKLYISVFVVYLIEFCVSKESTKPIEITEDNWTDILKGEWMLEFHAPWCPACKNFQSTWEALAKWSDDLDVGIGQTDVTENPGLSGRFFVTALPTIYHVKDGVFRVYSGSRNENDIISFIDEKKYLELDPVSWLTDPKSLQMSAVGMFFKAAMVIRNIYNVMISDYGIPEWGCYIIFALLTIVFGLLFGLILVCCCDLLFPPKYIQRQQRVQPEAEKMDESDLLDDTPQENGEEETTEDTTDQSKVRKRQTRRD</sequence>
<evidence type="ECO:0000256" key="17">
    <source>
        <dbReference type="ARBA" id="ARBA00023284"/>
    </source>
</evidence>
<keyword evidence="10" id="KW-0249">Electron transport</keyword>
<evidence type="ECO:0000256" key="24">
    <source>
        <dbReference type="SAM" id="Phobius"/>
    </source>
</evidence>
<evidence type="ECO:0000256" key="21">
    <source>
        <dbReference type="ARBA" id="ARBA00075863"/>
    </source>
</evidence>
<feature type="signal peptide" evidence="25">
    <location>
        <begin position="1"/>
        <end position="24"/>
    </location>
</feature>
<dbReference type="PROSITE" id="PS51352">
    <property type="entry name" value="THIOREDOXIN_2"/>
    <property type="match status" value="1"/>
</dbReference>
<dbReference type="Proteomes" id="UP000030746">
    <property type="component" value="Unassembled WGS sequence"/>
</dbReference>
<keyword evidence="8 25" id="KW-0732">Signal</keyword>
<accession>V4A0S9</accession>
<dbReference type="AlphaFoldDB" id="V4A0S9"/>
<gene>
    <name evidence="27" type="ORF">LOTGIDRAFT_235240</name>
</gene>
<evidence type="ECO:0000256" key="16">
    <source>
        <dbReference type="ARBA" id="ARBA00023235"/>
    </source>
</evidence>
<comment type="subcellular location">
    <subcellularLocation>
        <location evidence="1">Endoplasmic reticulum membrane</location>
        <topology evidence="1">Single-pass type I membrane protein</topology>
    </subcellularLocation>
    <subcellularLocation>
        <location evidence="2">Mitochondrion membrane</location>
        <topology evidence="2">Single-pass type I membrane protein</topology>
    </subcellularLocation>
    <subcellularLocation>
        <location evidence="3">Secreted</location>
    </subcellularLocation>
</comment>
<comment type="subunit">
    <text evidence="19">Interacts with ATP2A2.</text>
</comment>
<evidence type="ECO:0000256" key="11">
    <source>
        <dbReference type="ARBA" id="ARBA00022989"/>
    </source>
</evidence>
<keyword evidence="28" id="KW-1185">Reference proteome</keyword>
<feature type="domain" description="Thioredoxin" evidence="26">
    <location>
        <begin position="24"/>
        <end position="131"/>
    </location>
</feature>
<evidence type="ECO:0000313" key="28">
    <source>
        <dbReference type="Proteomes" id="UP000030746"/>
    </source>
</evidence>
<keyword evidence="13 24" id="KW-0472">Membrane</keyword>
<evidence type="ECO:0000259" key="26">
    <source>
        <dbReference type="PROSITE" id="PS51352"/>
    </source>
</evidence>
<feature type="region of interest" description="Disordered" evidence="23">
    <location>
        <begin position="217"/>
        <end position="260"/>
    </location>
</feature>
<dbReference type="GO" id="GO:0003756">
    <property type="term" value="F:protein disulfide isomerase activity"/>
    <property type="evidence" value="ECO:0007669"/>
    <property type="project" value="UniProtKB-ARBA"/>
</dbReference>
<dbReference type="PANTHER" id="PTHR46107">
    <property type="entry name" value="DUMPY: SHORTER THAN WILD-TYPE"/>
    <property type="match status" value="1"/>
</dbReference>
<evidence type="ECO:0000256" key="20">
    <source>
        <dbReference type="ARBA" id="ARBA00072260"/>
    </source>
</evidence>
<evidence type="ECO:0000256" key="13">
    <source>
        <dbReference type="ARBA" id="ARBA00023136"/>
    </source>
</evidence>
<keyword evidence="9" id="KW-0256">Endoplasmic reticulum</keyword>
<evidence type="ECO:0000256" key="8">
    <source>
        <dbReference type="ARBA" id="ARBA00022729"/>
    </source>
</evidence>
<name>V4A0S9_LOTGI</name>
<evidence type="ECO:0000256" key="3">
    <source>
        <dbReference type="ARBA" id="ARBA00004613"/>
    </source>
</evidence>
<evidence type="ECO:0000256" key="7">
    <source>
        <dbReference type="ARBA" id="ARBA00022692"/>
    </source>
</evidence>
<dbReference type="CTD" id="20249789"/>
<keyword evidence="4" id="KW-0813">Transport</keyword>
<protein>
    <recommendedName>
        <fullName evidence="20">Thioredoxin-related transmembrane protein 1</fullName>
    </recommendedName>
    <alternativeName>
        <fullName evidence="22">Protein disulfide-isomerase TMX1</fullName>
    </alternativeName>
    <alternativeName>
        <fullName evidence="21">Thioredoxin domain-containing protein 1</fullName>
    </alternativeName>
</protein>
<dbReference type="PROSITE" id="PS00194">
    <property type="entry name" value="THIOREDOXIN_1"/>
    <property type="match status" value="1"/>
</dbReference>
<dbReference type="GO" id="GO:0005789">
    <property type="term" value="C:endoplasmic reticulum membrane"/>
    <property type="evidence" value="ECO:0007669"/>
    <property type="project" value="UniProtKB-SubCell"/>
</dbReference>
<evidence type="ECO:0000256" key="5">
    <source>
        <dbReference type="ARBA" id="ARBA00022525"/>
    </source>
</evidence>
<dbReference type="FunFam" id="3.40.30.10:FF:000117">
    <property type="entry name" value="thioredoxin-related transmembrane protein 1"/>
    <property type="match status" value="1"/>
</dbReference>
<dbReference type="Pfam" id="PF00085">
    <property type="entry name" value="Thioredoxin"/>
    <property type="match status" value="1"/>
</dbReference>
<dbReference type="Gene3D" id="3.40.30.10">
    <property type="entry name" value="Glutaredoxin"/>
    <property type="match status" value="1"/>
</dbReference>
<evidence type="ECO:0000256" key="14">
    <source>
        <dbReference type="ARBA" id="ARBA00023139"/>
    </source>
</evidence>
<keyword evidence="14" id="KW-0564">Palmitate</keyword>
<feature type="compositionally biased region" description="Acidic residues" evidence="23">
    <location>
        <begin position="227"/>
        <end position="247"/>
    </location>
</feature>
<dbReference type="RefSeq" id="XP_009062557.1">
    <property type="nucleotide sequence ID" value="XM_009064309.1"/>
</dbReference>
<keyword evidence="15" id="KW-1015">Disulfide bond</keyword>